<dbReference type="PANTHER" id="PTHR31386:SF2">
    <property type="entry name" value="SIMILAR TO RIKEN CDNA 2510039O18"/>
    <property type="match status" value="1"/>
</dbReference>
<organism evidence="9 11">
    <name type="scientific">Adineta ricciae</name>
    <name type="common">Rotifer</name>
    <dbReference type="NCBI Taxonomy" id="249248"/>
    <lineage>
        <taxon>Eukaryota</taxon>
        <taxon>Metazoa</taxon>
        <taxon>Spiralia</taxon>
        <taxon>Gnathifera</taxon>
        <taxon>Rotifera</taxon>
        <taxon>Eurotatoria</taxon>
        <taxon>Bdelloidea</taxon>
        <taxon>Adinetida</taxon>
        <taxon>Adinetidae</taxon>
        <taxon>Adineta</taxon>
    </lineage>
</organism>
<evidence type="ECO:0000313" key="8">
    <source>
        <dbReference type="EMBL" id="CAF0902883.1"/>
    </source>
</evidence>
<dbReference type="AlphaFoldDB" id="A0A814L7W5"/>
<dbReference type="EMBL" id="CAJNOR010000399">
    <property type="protein sequence ID" value="CAF0902883.1"/>
    <property type="molecule type" value="Genomic_DNA"/>
</dbReference>
<evidence type="ECO:0000256" key="1">
    <source>
        <dbReference type="ARBA" id="ARBA00004479"/>
    </source>
</evidence>
<evidence type="ECO:0000313" key="11">
    <source>
        <dbReference type="Proteomes" id="UP000663852"/>
    </source>
</evidence>
<proteinExistence type="predicted"/>
<evidence type="ECO:0000256" key="2">
    <source>
        <dbReference type="ARBA" id="ARBA00022692"/>
    </source>
</evidence>
<accession>A0A814L7W5</accession>
<dbReference type="GO" id="GO:0016020">
    <property type="term" value="C:membrane"/>
    <property type="evidence" value="ECO:0007669"/>
    <property type="project" value="UniProtKB-SubCell"/>
</dbReference>
<evidence type="ECO:0000313" key="9">
    <source>
        <dbReference type="EMBL" id="CAF1059696.1"/>
    </source>
</evidence>
<evidence type="ECO:0000313" key="10">
    <source>
        <dbReference type="Proteomes" id="UP000663828"/>
    </source>
</evidence>
<feature type="transmembrane region" description="Helical" evidence="7">
    <location>
        <begin position="64"/>
        <end position="81"/>
    </location>
</feature>
<comment type="caution">
    <text evidence="9">The sequence shown here is derived from an EMBL/GenBank/DDBJ whole genome shotgun (WGS) entry which is preliminary data.</text>
</comment>
<dbReference type="Pfam" id="PF10222">
    <property type="entry name" value="DUF2152"/>
    <property type="match status" value="1"/>
</dbReference>
<evidence type="ECO:0000256" key="4">
    <source>
        <dbReference type="ARBA" id="ARBA00022989"/>
    </source>
</evidence>
<name>A0A814L7W5_ADIRI</name>
<dbReference type="EMBL" id="CAJNOJ010000081">
    <property type="protein sequence ID" value="CAF1059696.1"/>
    <property type="molecule type" value="Genomic_DNA"/>
</dbReference>
<keyword evidence="6" id="KW-0325">Glycoprotein</keyword>
<dbReference type="Proteomes" id="UP000663828">
    <property type="component" value="Unassembled WGS sequence"/>
</dbReference>
<evidence type="ECO:0000256" key="5">
    <source>
        <dbReference type="ARBA" id="ARBA00023136"/>
    </source>
</evidence>
<reference evidence="9" key="1">
    <citation type="submission" date="2021-02" db="EMBL/GenBank/DDBJ databases">
        <authorList>
            <person name="Nowell W R."/>
        </authorList>
    </citation>
    <scope>NUCLEOTIDE SEQUENCE</scope>
</reference>
<keyword evidence="5 7" id="KW-0472">Membrane</keyword>
<feature type="transmembrane region" description="Helical" evidence="7">
    <location>
        <begin position="615"/>
        <end position="637"/>
    </location>
</feature>
<dbReference type="Proteomes" id="UP000663852">
    <property type="component" value="Unassembled WGS sequence"/>
</dbReference>
<keyword evidence="2 7" id="KW-0812">Transmembrane</keyword>
<dbReference type="OrthoDB" id="10017443at2759"/>
<dbReference type="InterPro" id="IPR018795">
    <property type="entry name" value="K2013-like"/>
</dbReference>
<keyword evidence="3" id="KW-0732">Signal</keyword>
<dbReference type="PANTHER" id="PTHR31386">
    <property type="entry name" value="UNCHARACTERIZED PROTEIN KIAA2013"/>
    <property type="match status" value="1"/>
</dbReference>
<evidence type="ECO:0000256" key="6">
    <source>
        <dbReference type="ARBA" id="ARBA00023180"/>
    </source>
</evidence>
<evidence type="ECO:0000256" key="3">
    <source>
        <dbReference type="ARBA" id="ARBA00022729"/>
    </source>
</evidence>
<comment type="subcellular location">
    <subcellularLocation>
        <location evidence="1">Membrane</location>
        <topology evidence="1">Single-pass type I membrane protein</topology>
    </subcellularLocation>
</comment>
<keyword evidence="10" id="KW-1185">Reference proteome</keyword>
<evidence type="ECO:0000256" key="7">
    <source>
        <dbReference type="SAM" id="Phobius"/>
    </source>
</evidence>
<gene>
    <name evidence="9" type="ORF">EDS130_LOCUS17856</name>
    <name evidence="8" type="ORF">XAT740_LOCUS8119</name>
</gene>
<protein>
    <submittedName>
        <fullName evidence="9">Uncharacterized protein</fullName>
    </submittedName>
</protein>
<sequence>MKLGYFENFYCHSGIGYHRLGRPLTSGKRTCFLMAHSMSDLILKNLSFATQQIKERLGIYKSRRVFFVFILVATIILYFLSKWTPRRSNYKTVLYDACIQERLDAFAGDAADKDAIFNHEPIHYEEHASLPFTGNGYIGISHSGQSHLQLISDTNAPFISTGYSPIIQIYSATWEVSSATVLHMNHGLVRRLQCFKTSTTRSAYVTHLLYAHRRRPSLIVQEIDIVNPSEQTLDLSFALPKSVLSGDLKQLEQSESSDGKAFITTYKISLRDRSSILFVSITSKTPSESHVKPNSQDKHVILTVTRFSPILHNDKLRNTTFLSRWKTTLQKQAADELSEVLEINPKSLLKDHIQTWTSVWQSGFSISHSLAPSAMNGDVINRTIYYVLCSTPSPLYDSKLDDTTRIEYNQSLFQIDRCYEGHSTLVGDKLWRAPGDDLAVSQLSLLWRSTLSKKGCSTLMKSGVNGMLQSMLISIGGIRFRNHHLELNLDPKELHRDMFFRAIHFGKQYCINITITVGQDNRAVIDVSIDNDNTQTYACDAGCLDSYTKLSTTPVRFPVKMTNPATAILYITEDLEYMTQLKDTLHVKEVEIAPPHAHDILALHRHGHKLGGLPVIFWIALAFLIVIFHLFLLKIVLNEMGFFKHTSITHPRPRTL</sequence>
<keyword evidence="4 7" id="KW-1133">Transmembrane helix</keyword>